<feature type="signal peptide" evidence="1">
    <location>
        <begin position="1"/>
        <end position="18"/>
    </location>
</feature>
<evidence type="ECO:0000313" key="2">
    <source>
        <dbReference type="EMBL" id="RSM12334.1"/>
    </source>
</evidence>
<dbReference type="Proteomes" id="UP000287144">
    <property type="component" value="Unassembled WGS sequence"/>
</dbReference>
<comment type="caution">
    <text evidence="2">The sequence shown here is derived from an EMBL/GenBank/DDBJ whole genome shotgun (WGS) entry which is preliminary data.</text>
</comment>
<dbReference type="AlphaFoldDB" id="A0A428UDH1"/>
<gene>
    <name evidence="2" type="ORF">CEP52_002481</name>
</gene>
<dbReference type="EMBL" id="NKCK01000014">
    <property type="protein sequence ID" value="RSM12334.1"/>
    <property type="molecule type" value="Genomic_DNA"/>
</dbReference>
<keyword evidence="1" id="KW-0732">Signal</keyword>
<protein>
    <submittedName>
        <fullName evidence="2">Uncharacterized protein</fullName>
    </submittedName>
</protein>
<organism evidence="2 3">
    <name type="scientific">Fusarium oligoseptatum</name>
    <dbReference type="NCBI Taxonomy" id="2604345"/>
    <lineage>
        <taxon>Eukaryota</taxon>
        <taxon>Fungi</taxon>
        <taxon>Dikarya</taxon>
        <taxon>Ascomycota</taxon>
        <taxon>Pezizomycotina</taxon>
        <taxon>Sordariomycetes</taxon>
        <taxon>Hypocreomycetidae</taxon>
        <taxon>Hypocreales</taxon>
        <taxon>Nectriaceae</taxon>
        <taxon>Fusarium</taxon>
        <taxon>Fusarium solani species complex</taxon>
    </lineage>
</organism>
<accession>A0A428UDH1</accession>
<reference evidence="2 3" key="1">
    <citation type="submission" date="2017-06" db="EMBL/GenBank/DDBJ databases">
        <title>Comparative genomic analysis of Ambrosia Fusariam Clade fungi.</title>
        <authorList>
            <person name="Stajich J.E."/>
            <person name="Carrillo J."/>
            <person name="Kijimoto T."/>
            <person name="Eskalen A."/>
            <person name="O'Donnell K."/>
            <person name="Kasson M."/>
        </authorList>
    </citation>
    <scope>NUCLEOTIDE SEQUENCE [LARGE SCALE GENOMIC DNA]</scope>
    <source>
        <strain evidence="2 3">NRRL62579</strain>
    </source>
</reference>
<evidence type="ECO:0000313" key="3">
    <source>
        <dbReference type="Proteomes" id="UP000287144"/>
    </source>
</evidence>
<proteinExistence type="predicted"/>
<feature type="chain" id="PRO_5019122078" evidence="1">
    <location>
        <begin position="19"/>
        <end position="237"/>
    </location>
</feature>
<name>A0A428UDH1_9HYPO</name>
<evidence type="ECO:0000256" key="1">
    <source>
        <dbReference type="SAM" id="SignalP"/>
    </source>
</evidence>
<sequence length="237" mass="26469">MRFQALSLLALLSLSVSAQQVTGNGNITVAFFADDEEDSCQAGDANKTTKGLVLTTSDLPSAYTCFNLSDIFSQSNDTGFMNATSEVYDSDYNLREPNGVHWLLRNRDNYDSKANYSRVWYEQVNQTGEIKAGEDSPWVFYIYAFEDCEQMLAGSDDPSERWPWFENSCQTEIGGECRTVPYSIKSFAIHQSLAYNIRHGGCEEWAFLGAASRFGERVFGIGCIFSELDGLVPCVFS</sequence>
<keyword evidence="3" id="KW-1185">Reference proteome</keyword>